<dbReference type="SMART" id="SM00729">
    <property type="entry name" value="Elp3"/>
    <property type="match status" value="1"/>
</dbReference>
<dbReference type="InterPro" id="IPR058240">
    <property type="entry name" value="rSAM_sf"/>
</dbReference>
<dbReference type="PANTHER" id="PTHR11228">
    <property type="entry name" value="RADICAL SAM DOMAIN PROTEIN"/>
    <property type="match status" value="1"/>
</dbReference>
<dbReference type="NCBIfam" id="TIGR04085">
    <property type="entry name" value="rSAM_more_4Fe4S"/>
    <property type="match status" value="1"/>
</dbReference>
<dbReference type="PANTHER" id="PTHR11228:SF7">
    <property type="entry name" value="PQQA PEPTIDE CYCLASE"/>
    <property type="match status" value="1"/>
</dbReference>
<evidence type="ECO:0000256" key="1">
    <source>
        <dbReference type="ARBA" id="ARBA00001966"/>
    </source>
</evidence>
<sequence>MSIYNDFLKRRSHLSGLPVELGIEITNRCNLECPMCAREEMTRPTGDMSLELLKKIIDEIEPFAEMVYLHGDGEPCLHKNIYEALAYVKKKGLKVGISTNATTLNENNAKMLIDSKIDYLIVALDGLSKETYEKIRVKGNFEKVVENVKNFLELKQKMRSKIFTAIQFIEMDENKHESKEFVEFWKAYNPNVIRIKPLVNLINRSKVAQFKMPCFYLWRQTMIDWDGTVFPCCVDTNSDYSFGNIANESLAEIWNSKSIQNMREMHIQSRQNEIDMCNTCDMPQLNNLAILGASLMNGFKVKKILPYYENVSNLYRGAVNNLLGG</sequence>
<evidence type="ECO:0000259" key="7">
    <source>
        <dbReference type="PROSITE" id="PS51918"/>
    </source>
</evidence>
<evidence type="ECO:0000256" key="6">
    <source>
        <dbReference type="ARBA" id="ARBA00023014"/>
    </source>
</evidence>
<evidence type="ECO:0000313" key="8">
    <source>
        <dbReference type="EMBL" id="VAX23702.1"/>
    </source>
</evidence>
<dbReference type="SUPFAM" id="SSF102114">
    <property type="entry name" value="Radical SAM enzymes"/>
    <property type="match status" value="1"/>
</dbReference>
<dbReference type="PIRSF" id="PIRSF037420">
    <property type="entry name" value="PQQ_syn_pqqE"/>
    <property type="match status" value="1"/>
</dbReference>
<protein>
    <recommendedName>
        <fullName evidence="7">Radical SAM core domain-containing protein</fullName>
    </recommendedName>
</protein>
<evidence type="ECO:0000256" key="5">
    <source>
        <dbReference type="ARBA" id="ARBA00023004"/>
    </source>
</evidence>
<gene>
    <name evidence="8" type="ORF">MNBD_NITROSPINAE02-1761</name>
</gene>
<dbReference type="CDD" id="cd01335">
    <property type="entry name" value="Radical_SAM"/>
    <property type="match status" value="1"/>
</dbReference>
<dbReference type="PROSITE" id="PS51918">
    <property type="entry name" value="RADICAL_SAM"/>
    <property type="match status" value="1"/>
</dbReference>
<dbReference type="GO" id="GO:0051539">
    <property type="term" value="F:4 iron, 4 sulfur cluster binding"/>
    <property type="evidence" value="ECO:0007669"/>
    <property type="project" value="UniProtKB-KW"/>
</dbReference>
<dbReference type="InterPro" id="IPR023885">
    <property type="entry name" value="4Fe4S-binding_SPASM_dom"/>
</dbReference>
<evidence type="ECO:0000256" key="3">
    <source>
        <dbReference type="ARBA" id="ARBA00022691"/>
    </source>
</evidence>
<name>A0A3B1C6I0_9ZZZZ</name>
<reference evidence="8" key="1">
    <citation type="submission" date="2018-06" db="EMBL/GenBank/DDBJ databases">
        <authorList>
            <person name="Zhirakovskaya E."/>
        </authorList>
    </citation>
    <scope>NUCLEOTIDE SEQUENCE</scope>
</reference>
<keyword evidence="4" id="KW-0479">Metal-binding</keyword>
<dbReference type="GO" id="GO:0003824">
    <property type="term" value="F:catalytic activity"/>
    <property type="evidence" value="ECO:0007669"/>
    <property type="project" value="InterPro"/>
</dbReference>
<dbReference type="SFLD" id="SFLDG01067">
    <property type="entry name" value="SPASM/twitch_domain_containing"/>
    <property type="match status" value="1"/>
</dbReference>
<dbReference type="InterPro" id="IPR050377">
    <property type="entry name" value="Radical_SAM_PqqE_MftC-like"/>
</dbReference>
<dbReference type="Pfam" id="PF04055">
    <property type="entry name" value="Radical_SAM"/>
    <property type="match status" value="1"/>
</dbReference>
<evidence type="ECO:0000256" key="2">
    <source>
        <dbReference type="ARBA" id="ARBA00022485"/>
    </source>
</evidence>
<dbReference type="CDD" id="cd21109">
    <property type="entry name" value="SPASM"/>
    <property type="match status" value="1"/>
</dbReference>
<dbReference type="SFLD" id="SFLDG01387">
    <property type="entry name" value="BtrN-like_SPASM_domain_contain"/>
    <property type="match status" value="1"/>
</dbReference>
<organism evidence="8">
    <name type="scientific">hydrothermal vent metagenome</name>
    <dbReference type="NCBI Taxonomy" id="652676"/>
    <lineage>
        <taxon>unclassified sequences</taxon>
        <taxon>metagenomes</taxon>
        <taxon>ecological metagenomes</taxon>
    </lineage>
</organism>
<dbReference type="SFLD" id="SFLDS00029">
    <property type="entry name" value="Radical_SAM"/>
    <property type="match status" value="1"/>
</dbReference>
<keyword evidence="3" id="KW-0949">S-adenosyl-L-methionine</keyword>
<comment type="cofactor">
    <cofactor evidence="1">
        <name>[4Fe-4S] cluster</name>
        <dbReference type="ChEBI" id="CHEBI:49883"/>
    </cofactor>
</comment>
<keyword evidence="2" id="KW-0004">4Fe-4S</keyword>
<dbReference type="GO" id="GO:0046872">
    <property type="term" value="F:metal ion binding"/>
    <property type="evidence" value="ECO:0007669"/>
    <property type="project" value="UniProtKB-KW"/>
</dbReference>
<dbReference type="InterPro" id="IPR013785">
    <property type="entry name" value="Aldolase_TIM"/>
</dbReference>
<dbReference type="EMBL" id="UOGE01000089">
    <property type="protein sequence ID" value="VAX23702.1"/>
    <property type="molecule type" value="Genomic_DNA"/>
</dbReference>
<keyword evidence="6" id="KW-0411">Iron-sulfur</keyword>
<keyword evidence="5" id="KW-0408">Iron</keyword>
<dbReference type="Pfam" id="PF13186">
    <property type="entry name" value="SPASM"/>
    <property type="match status" value="1"/>
</dbReference>
<dbReference type="InterPro" id="IPR006638">
    <property type="entry name" value="Elp3/MiaA/NifB-like_rSAM"/>
</dbReference>
<dbReference type="InterPro" id="IPR034391">
    <property type="entry name" value="AdoMet-like_SPASM_containing"/>
</dbReference>
<accession>A0A3B1C6I0</accession>
<feature type="domain" description="Radical SAM core" evidence="7">
    <location>
        <begin position="15"/>
        <end position="239"/>
    </location>
</feature>
<dbReference type="AlphaFoldDB" id="A0A3B1C6I0"/>
<proteinExistence type="predicted"/>
<dbReference type="InterPro" id="IPR007197">
    <property type="entry name" value="rSAM"/>
</dbReference>
<dbReference type="Gene3D" id="3.20.20.70">
    <property type="entry name" value="Aldolase class I"/>
    <property type="match status" value="1"/>
</dbReference>
<evidence type="ECO:0000256" key="4">
    <source>
        <dbReference type="ARBA" id="ARBA00022723"/>
    </source>
</evidence>
<dbReference type="InterPro" id="IPR017200">
    <property type="entry name" value="PqqE-like"/>
</dbReference>